<proteinExistence type="predicted"/>
<protein>
    <submittedName>
        <fullName evidence="1">Uncharacterized protein</fullName>
    </submittedName>
</protein>
<gene>
    <name evidence="1" type="ORF">HannXRQ_Chr09g0249521</name>
</gene>
<organism evidence="1 2">
    <name type="scientific">Helianthus annuus</name>
    <name type="common">Common sunflower</name>
    <dbReference type="NCBI Taxonomy" id="4232"/>
    <lineage>
        <taxon>Eukaryota</taxon>
        <taxon>Viridiplantae</taxon>
        <taxon>Streptophyta</taxon>
        <taxon>Embryophyta</taxon>
        <taxon>Tracheophyta</taxon>
        <taxon>Spermatophyta</taxon>
        <taxon>Magnoliopsida</taxon>
        <taxon>eudicotyledons</taxon>
        <taxon>Gunneridae</taxon>
        <taxon>Pentapetalae</taxon>
        <taxon>asterids</taxon>
        <taxon>campanulids</taxon>
        <taxon>Asterales</taxon>
        <taxon>Asteraceae</taxon>
        <taxon>Asteroideae</taxon>
        <taxon>Heliantheae alliance</taxon>
        <taxon>Heliantheae</taxon>
        <taxon>Helianthus</taxon>
    </lineage>
</organism>
<evidence type="ECO:0000313" key="1">
    <source>
        <dbReference type="EMBL" id="OTG14451.1"/>
    </source>
</evidence>
<dbReference type="InParanoid" id="A0A251TWU2"/>
<name>A0A251TWU2_HELAN</name>
<dbReference type="EMBL" id="CM007898">
    <property type="protein sequence ID" value="OTG14451.1"/>
    <property type="molecule type" value="Genomic_DNA"/>
</dbReference>
<accession>A0A251TWU2</accession>
<dbReference type="AlphaFoldDB" id="A0A251TWU2"/>
<evidence type="ECO:0000313" key="2">
    <source>
        <dbReference type="Proteomes" id="UP000215914"/>
    </source>
</evidence>
<keyword evidence="2" id="KW-1185">Reference proteome</keyword>
<sequence length="61" mass="7163">MEQKHNYRKHNYRRRSSSVVSPQAWFVHGLLAFRTSQRRRSGCLSSSPRLLPACSHIPDRL</sequence>
<reference evidence="2" key="1">
    <citation type="journal article" date="2017" name="Nature">
        <title>The sunflower genome provides insights into oil metabolism, flowering and Asterid evolution.</title>
        <authorList>
            <person name="Badouin H."/>
            <person name="Gouzy J."/>
            <person name="Grassa C.J."/>
            <person name="Murat F."/>
            <person name="Staton S.E."/>
            <person name="Cottret L."/>
            <person name="Lelandais-Briere C."/>
            <person name="Owens G.L."/>
            <person name="Carrere S."/>
            <person name="Mayjonade B."/>
            <person name="Legrand L."/>
            <person name="Gill N."/>
            <person name="Kane N.C."/>
            <person name="Bowers J.E."/>
            <person name="Hubner S."/>
            <person name="Bellec A."/>
            <person name="Berard A."/>
            <person name="Berges H."/>
            <person name="Blanchet N."/>
            <person name="Boniface M.C."/>
            <person name="Brunel D."/>
            <person name="Catrice O."/>
            <person name="Chaidir N."/>
            <person name="Claudel C."/>
            <person name="Donnadieu C."/>
            <person name="Faraut T."/>
            <person name="Fievet G."/>
            <person name="Helmstetter N."/>
            <person name="King M."/>
            <person name="Knapp S.J."/>
            <person name="Lai Z."/>
            <person name="Le Paslier M.C."/>
            <person name="Lippi Y."/>
            <person name="Lorenzon L."/>
            <person name="Mandel J.R."/>
            <person name="Marage G."/>
            <person name="Marchand G."/>
            <person name="Marquand E."/>
            <person name="Bret-Mestries E."/>
            <person name="Morien E."/>
            <person name="Nambeesan S."/>
            <person name="Nguyen T."/>
            <person name="Pegot-Espagnet P."/>
            <person name="Pouilly N."/>
            <person name="Raftis F."/>
            <person name="Sallet E."/>
            <person name="Schiex T."/>
            <person name="Thomas J."/>
            <person name="Vandecasteele C."/>
            <person name="Vares D."/>
            <person name="Vear F."/>
            <person name="Vautrin S."/>
            <person name="Crespi M."/>
            <person name="Mangin B."/>
            <person name="Burke J.M."/>
            <person name="Salse J."/>
            <person name="Munos S."/>
            <person name="Vincourt P."/>
            <person name="Rieseberg L.H."/>
            <person name="Langlade N.B."/>
        </authorList>
    </citation>
    <scope>NUCLEOTIDE SEQUENCE [LARGE SCALE GENOMIC DNA]</scope>
    <source>
        <strain evidence="2">cv. SF193</strain>
    </source>
</reference>
<dbReference type="Proteomes" id="UP000215914">
    <property type="component" value="Chromosome 9"/>
</dbReference>